<keyword evidence="4" id="KW-1185">Reference proteome</keyword>
<feature type="domain" description="Response regulatory" evidence="2">
    <location>
        <begin position="4"/>
        <end position="130"/>
    </location>
</feature>
<dbReference type="PANTHER" id="PTHR44520">
    <property type="entry name" value="RESPONSE REGULATOR RCP1-RELATED"/>
    <property type="match status" value="1"/>
</dbReference>
<dbReference type="PROSITE" id="PS50110">
    <property type="entry name" value="RESPONSE_REGULATORY"/>
    <property type="match status" value="1"/>
</dbReference>
<dbReference type="Pfam" id="PF00072">
    <property type="entry name" value="Response_reg"/>
    <property type="match status" value="1"/>
</dbReference>
<dbReference type="SMART" id="SM00448">
    <property type="entry name" value="REC"/>
    <property type="match status" value="1"/>
</dbReference>
<gene>
    <name evidence="3" type="ORF">GCM10023093_05200</name>
</gene>
<dbReference type="Gene3D" id="3.40.50.2300">
    <property type="match status" value="1"/>
</dbReference>
<evidence type="ECO:0000259" key="2">
    <source>
        <dbReference type="PROSITE" id="PS50110"/>
    </source>
</evidence>
<dbReference type="InterPro" id="IPR052893">
    <property type="entry name" value="TCS_response_regulator"/>
</dbReference>
<dbReference type="InterPro" id="IPR011006">
    <property type="entry name" value="CheY-like_superfamily"/>
</dbReference>
<dbReference type="SUPFAM" id="SSF52172">
    <property type="entry name" value="CheY-like"/>
    <property type="match status" value="1"/>
</dbReference>
<accession>A0ABP8N4D3</accession>
<evidence type="ECO:0000313" key="4">
    <source>
        <dbReference type="Proteomes" id="UP001500067"/>
    </source>
</evidence>
<dbReference type="EMBL" id="BAABFA010000005">
    <property type="protein sequence ID" value="GAA4461120.1"/>
    <property type="molecule type" value="Genomic_DNA"/>
</dbReference>
<proteinExistence type="predicted"/>
<evidence type="ECO:0000256" key="1">
    <source>
        <dbReference type="PROSITE-ProRule" id="PRU00169"/>
    </source>
</evidence>
<evidence type="ECO:0000313" key="3">
    <source>
        <dbReference type="EMBL" id="GAA4461120.1"/>
    </source>
</evidence>
<organism evidence="3 4">
    <name type="scientific">Nemorincola caseinilytica</name>
    <dbReference type="NCBI Taxonomy" id="2054315"/>
    <lineage>
        <taxon>Bacteria</taxon>
        <taxon>Pseudomonadati</taxon>
        <taxon>Bacteroidota</taxon>
        <taxon>Chitinophagia</taxon>
        <taxon>Chitinophagales</taxon>
        <taxon>Chitinophagaceae</taxon>
        <taxon>Nemorincola</taxon>
    </lineage>
</organism>
<name>A0ABP8N4D3_9BACT</name>
<dbReference type="InterPro" id="IPR001789">
    <property type="entry name" value="Sig_transdc_resp-reg_receiver"/>
</dbReference>
<sequence>MFSTVFVIDDSPIDRTLTTVIIQKKALAKNVVGFSSGEDALAYIAENRNDPSRLPEMIFLDIHMPTMDGFGFLDSYLEQEMHDLGRPLIFIVSSSTFDSDHKKLGDYSIVNRFIPKPLTFDALTAAMESL</sequence>
<feature type="modified residue" description="4-aspartylphosphate" evidence="1">
    <location>
        <position position="61"/>
    </location>
</feature>
<keyword evidence="1" id="KW-0597">Phosphoprotein</keyword>
<protein>
    <recommendedName>
        <fullName evidence="2">Response regulatory domain-containing protein</fullName>
    </recommendedName>
</protein>
<reference evidence="4" key="1">
    <citation type="journal article" date="2019" name="Int. J. Syst. Evol. Microbiol.">
        <title>The Global Catalogue of Microorganisms (GCM) 10K type strain sequencing project: providing services to taxonomists for standard genome sequencing and annotation.</title>
        <authorList>
            <consortium name="The Broad Institute Genomics Platform"/>
            <consortium name="The Broad Institute Genome Sequencing Center for Infectious Disease"/>
            <person name="Wu L."/>
            <person name="Ma J."/>
        </authorList>
    </citation>
    <scope>NUCLEOTIDE SEQUENCE [LARGE SCALE GENOMIC DNA]</scope>
    <source>
        <strain evidence="4">JCM 32105</strain>
    </source>
</reference>
<comment type="caution">
    <text evidence="3">The sequence shown here is derived from an EMBL/GenBank/DDBJ whole genome shotgun (WGS) entry which is preliminary data.</text>
</comment>
<dbReference type="PANTHER" id="PTHR44520:SF2">
    <property type="entry name" value="RESPONSE REGULATOR RCP1"/>
    <property type="match status" value="1"/>
</dbReference>
<dbReference type="RefSeq" id="WP_345078098.1">
    <property type="nucleotide sequence ID" value="NZ_BAABFA010000005.1"/>
</dbReference>
<dbReference type="Proteomes" id="UP001500067">
    <property type="component" value="Unassembled WGS sequence"/>
</dbReference>